<reference evidence="1 2" key="1">
    <citation type="submission" date="2016-05" db="EMBL/GenBank/DDBJ databases">
        <title>Diversity and Homogeneity among Thermoacidophilic Verrucomicrobia Methanotrophs Linked with Geographical Origin.</title>
        <authorList>
            <person name="Erikstad H.-A."/>
            <person name="Smestad N.B."/>
            <person name="Ceballos R.M."/>
            <person name="Birkeland N.-K."/>
        </authorList>
    </citation>
    <scope>NUCLEOTIDE SEQUENCE [LARGE SCALE GENOMIC DNA]</scope>
    <source>
        <strain evidence="1 2">Phi</strain>
    </source>
</reference>
<dbReference type="EMBL" id="LXQC01000209">
    <property type="protein sequence ID" value="TFE65721.1"/>
    <property type="molecule type" value="Genomic_DNA"/>
</dbReference>
<sequence>MTHARRLTEEGARLWPDLLREAFLKYDDNWLKSQLFSRGLMRASEYRRSRRSIITASRVSIRAAETLAEGEFNRYYMRGLCRYMIETGGTEVEVYRGKNVENPRLGSVAMIERRLLVQDLLNDLRISQGIEPALGLPPGPNSGLTVRRVEP</sequence>
<evidence type="ECO:0000313" key="1">
    <source>
        <dbReference type="EMBL" id="TFE65721.1"/>
    </source>
</evidence>
<keyword evidence="2" id="KW-1185">Reference proteome</keyword>
<dbReference type="AlphaFoldDB" id="A0A4Y8P6E4"/>
<evidence type="ECO:0000313" key="2">
    <source>
        <dbReference type="Proteomes" id="UP000297713"/>
    </source>
</evidence>
<gene>
    <name evidence="1" type="ORF">A7Q10_03040</name>
</gene>
<organism evidence="1 2">
    <name type="scientific">Methylacidiphilum caldifontis</name>
    <dbReference type="NCBI Taxonomy" id="2795386"/>
    <lineage>
        <taxon>Bacteria</taxon>
        <taxon>Pseudomonadati</taxon>
        <taxon>Verrucomicrobiota</taxon>
        <taxon>Methylacidiphilae</taxon>
        <taxon>Methylacidiphilales</taxon>
        <taxon>Methylacidiphilaceae</taxon>
        <taxon>Methylacidiphilum (ex Ratnadevi et al. 2023)</taxon>
    </lineage>
</organism>
<accession>A0A4Y8P6E4</accession>
<dbReference type="Proteomes" id="UP000297713">
    <property type="component" value="Unassembled WGS sequence"/>
</dbReference>
<proteinExistence type="predicted"/>
<comment type="caution">
    <text evidence="1">The sequence shown here is derived from an EMBL/GenBank/DDBJ whole genome shotgun (WGS) entry which is preliminary data.</text>
</comment>
<dbReference type="RefSeq" id="WP_208527751.1">
    <property type="nucleotide sequence ID" value="NZ_LXQC01000209.1"/>
</dbReference>
<name>A0A4Y8P6E4_9BACT</name>
<protein>
    <submittedName>
        <fullName evidence="1">Uncharacterized protein</fullName>
    </submittedName>
</protein>